<dbReference type="OrthoDB" id="4425388at2759"/>
<dbReference type="Proteomes" id="UP000000560">
    <property type="component" value="Chromosome I"/>
</dbReference>
<organism evidence="2 3">
    <name type="scientific">Emericella nidulans (strain FGSC A4 / ATCC 38163 / CBS 112.46 / NRRL 194 / M139)</name>
    <name type="common">Aspergillus nidulans</name>
    <dbReference type="NCBI Taxonomy" id="227321"/>
    <lineage>
        <taxon>Eukaryota</taxon>
        <taxon>Fungi</taxon>
        <taxon>Dikarya</taxon>
        <taxon>Ascomycota</taxon>
        <taxon>Pezizomycotina</taxon>
        <taxon>Eurotiomycetes</taxon>
        <taxon>Eurotiomycetidae</taxon>
        <taxon>Eurotiales</taxon>
        <taxon>Aspergillaceae</taxon>
        <taxon>Aspergillus</taxon>
        <taxon>Aspergillus subgen. Nidulantes</taxon>
    </lineage>
</organism>
<dbReference type="RefSeq" id="XP_050467044.1">
    <property type="nucleotide sequence ID" value="XM_050612417.1"/>
</dbReference>
<dbReference type="HOGENOM" id="CLU_2558269_0_0_1"/>
<feature type="region of interest" description="Disordered" evidence="1">
    <location>
        <begin position="17"/>
        <end position="82"/>
    </location>
</feature>
<dbReference type="EMBL" id="BN001301">
    <property type="protein sequence ID" value="CBF70522.1"/>
    <property type="molecule type" value="Genomic_DNA"/>
</dbReference>
<sequence>MPGLSKLKKRLAAIKEEWGPLMAAKEEGDEEYNFPAGGGPRPGQNSSNQTPSQKEKQPESTDSDGRTSERARRSPDLDAIAE</sequence>
<feature type="compositionally biased region" description="Polar residues" evidence="1">
    <location>
        <begin position="43"/>
        <end position="52"/>
    </location>
</feature>
<accession>C8V3H9</accession>
<reference evidence="3" key="2">
    <citation type="journal article" date="2009" name="Fungal Genet. Biol.">
        <title>The 2008 update of the Aspergillus nidulans genome annotation: a community effort.</title>
        <authorList>
            <person name="Wortman J.R."/>
            <person name="Gilsenan J.M."/>
            <person name="Joardar V."/>
            <person name="Deegan J."/>
            <person name="Clutterbuck J."/>
            <person name="Andersen M.R."/>
            <person name="Archer D."/>
            <person name="Bencina M."/>
            <person name="Braus G."/>
            <person name="Coutinho P."/>
            <person name="von Dohren H."/>
            <person name="Doonan J."/>
            <person name="Driessen A.J."/>
            <person name="Durek P."/>
            <person name="Espeso E."/>
            <person name="Fekete E."/>
            <person name="Flipphi M."/>
            <person name="Estrada C.G."/>
            <person name="Geysens S."/>
            <person name="Goldman G."/>
            <person name="de Groot P.W."/>
            <person name="Hansen K."/>
            <person name="Harris S.D."/>
            <person name="Heinekamp T."/>
            <person name="Helmstaedt K."/>
            <person name="Henrissat B."/>
            <person name="Hofmann G."/>
            <person name="Homan T."/>
            <person name="Horio T."/>
            <person name="Horiuchi H."/>
            <person name="James S."/>
            <person name="Jones M."/>
            <person name="Karaffa L."/>
            <person name="Karanyi Z."/>
            <person name="Kato M."/>
            <person name="Keller N."/>
            <person name="Kelly D.E."/>
            <person name="Kiel J.A."/>
            <person name="Kim J.M."/>
            <person name="van der Klei I.J."/>
            <person name="Klis F.M."/>
            <person name="Kovalchuk A."/>
            <person name="Krasevec N."/>
            <person name="Kubicek C.P."/>
            <person name="Liu B."/>
            <person name="Maccabe A."/>
            <person name="Meyer V."/>
            <person name="Mirabito P."/>
            <person name="Miskei M."/>
            <person name="Mos M."/>
            <person name="Mullins J."/>
            <person name="Nelson D.R."/>
            <person name="Nielsen J."/>
            <person name="Oakley B.R."/>
            <person name="Osmani S.A."/>
            <person name="Pakula T."/>
            <person name="Paszewski A."/>
            <person name="Paulsen I."/>
            <person name="Pilsyk S."/>
            <person name="Pocsi I."/>
            <person name="Punt P.J."/>
            <person name="Ram A.F."/>
            <person name="Ren Q."/>
            <person name="Robellet X."/>
            <person name="Robson G."/>
            <person name="Seiboth B."/>
            <person name="van Solingen P."/>
            <person name="Specht T."/>
            <person name="Sun J."/>
            <person name="Taheri-Talesh N."/>
            <person name="Takeshita N."/>
            <person name="Ussery D."/>
            <person name="vanKuyk P.A."/>
            <person name="Visser H."/>
            <person name="van de Vondervoort P.J."/>
            <person name="de Vries R.P."/>
            <person name="Walton J."/>
            <person name="Xiang X."/>
            <person name="Xiong Y."/>
            <person name="Zeng A.P."/>
            <person name="Brandt B.W."/>
            <person name="Cornell M.J."/>
            <person name="van den Hondel C.A."/>
            <person name="Visser J."/>
            <person name="Oliver S.G."/>
            <person name="Turner G."/>
        </authorList>
    </citation>
    <scope>GENOME REANNOTATION</scope>
    <source>
        <strain evidence="3">FGSC A4 / ATCC 38163 / CBS 112.46 / NRRL 194 / M139</strain>
    </source>
</reference>
<dbReference type="KEGG" id="ani:ANIA_11495"/>
<evidence type="ECO:0000313" key="3">
    <source>
        <dbReference type="Proteomes" id="UP000000560"/>
    </source>
</evidence>
<dbReference type="VEuPathDB" id="FungiDB:AN11495"/>
<gene>
    <name evidence="2" type="ORF">ANIA_11495</name>
</gene>
<evidence type="ECO:0000313" key="2">
    <source>
        <dbReference type="EMBL" id="CBF70522.1"/>
    </source>
</evidence>
<keyword evidence="3" id="KW-1185">Reference proteome</keyword>
<dbReference type="AlphaFoldDB" id="C8V3H9"/>
<dbReference type="InParanoid" id="C8V3H9"/>
<name>C8V3H9_EMENI</name>
<proteinExistence type="predicted"/>
<feature type="compositionally biased region" description="Basic and acidic residues" evidence="1">
    <location>
        <begin position="53"/>
        <end position="76"/>
    </location>
</feature>
<reference evidence="3" key="1">
    <citation type="journal article" date="2005" name="Nature">
        <title>Sequencing of Aspergillus nidulans and comparative analysis with A. fumigatus and A. oryzae.</title>
        <authorList>
            <person name="Galagan J.E."/>
            <person name="Calvo S.E."/>
            <person name="Cuomo C."/>
            <person name="Ma L.J."/>
            <person name="Wortman J.R."/>
            <person name="Batzoglou S."/>
            <person name="Lee S.I."/>
            <person name="Basturkmen M."/>
            <person name="Spevak C.C."/>
            <person name="Clutterbuck J."/>
            <person name="Kapitonov V."/>
            <person name="Jurka J."/>
            <person name="Scazzocchio C."/>
            <person name="Farman M."/>
            <person name="Butler J."/>
            <person name="Purcell S."/>
            <person name="Harris S."/>
            <person name="Braus G.H."/>
            <person name="Draht O."/>
            <person name="Busch S."/>
            <person name="D'Enfert C."/>
            <person name="Bouchier C."/>
            <person name="Goldman G.H."/>
            <person name="Bell-Pedersen D."/>
            <person name="Griffiths-Jones S."/>
            <person name="Doonan J.H."/>
            <person name="Yu J."/>
            <person name="Vienken K."/>
            <person name="Pain A."/>
            <person name="Freitag M."/>
            <person name="Selker E.U."/>
            <person name="Archer D.B."/>
            <person name="Penalva M.A."/>
            <person name="Oakley B.R."/>
            <person name="Momany M."/>
            <person name="Tanaka T."/>
            <person name="Kumagai T."/>
            <person name="Asai K."/>
            <person name="Machida M."/>
            <person name="Nierman W.C."/>
            <person name="Denning D.W."/>
            <person name="Caddick M."/>
            <person name="Hynes M."/>
            <person name="Paoletti M."/>
            <person name="Fischer R."/>
            <person name="Miller B."/>
            <person name="Dyer P."/>
            <person name="Sachs M.S."/>
            <person name="Osmani S.A."/>
            <person name="Birren B.W."/>
        </authorList>
    </citation>
    <scope>NUCLEOTIDE SEQUENCE [LARGE SCALE GENOMIC DNA]</scope>
    <source>
        <strain evidence="3">FGSC A4 / ATCC 38163 / CBS 112.46 / NRRL 194 / M139</strain>
    </source>
</reference>
<protein>
    <submittedName>
        <fullName evidence="2">Uncharacterized protein</fullName>
    </submittedName>
</protein>
<dbReference type="GeneID" id="74897071"/>
<evidence type="ECO:0000256" key="1">
    <source>
        <dbReference type="SAM" id="MobiDB-lite"/>
    </source>
</evidence>